<gene>
    <name evidence="1" type="ORF">DWB77_05348</name>
</gene>
<dbReference type="AlphaFoldDB" id="A0A387HPX4"/>
<dbReference type="KEGG" id="shun:DWB77_05348"/>
<organism evidence="1 2">
    <name type="scientific">Streptomyces hundungensis</name>
    <dbReference type="NCBI Taxonomy" id="1077946"/>
    <lineage>
        <taxon>Bacteria</taxon>
        <taxon>Bacillati</taxon>
        <taxon>Actinomycetota</taxon>
        <taxon>Actinomycetes</taxon>
        <taxon>Kitasatosporales</taxon>
        <taxon>Streptomycetaceae</taxon>
        <taxon>Streptomyces</taxon>
    </lineage>
</organism>
<sequence length="72" mass="8062">MPRRHASPRDAKPTCDDSTGEVRVPLGVWNVDRLDEDVDLVLSYGEAQRLHAALDVLLDRCARALRRAVPVQ</sequence>
<dbReference type="EMBL" id="CP032698">
    <property type="protein sequence ID" value="AYG83152.1"/>
    <property type="molecule type" value="Genomic_DNA"/>
</dbReference>
<dbReference type="OrthoDB" id="4321520at2"/>
<evidence type="ECO:0000313" key="2">
    <source>
        <dbReference type="Proteomes" id="UP000271554"/>
    </source>
</evidence>
<evidence type="ECO:0000313" key="1">
    <source>
        <dbReference type="EMBL" id="AYG83152.1"/>
    </source>
</evidence>
<protein>
    <submittedName>
        <fullName evidence="1">Uncharacterized protein</fullName>
    </submittedName>
</protein>
<dbReference type="Proteomes" id="UP000271554">
    <property type="component" value="Chromosome"/>
</dbReference>
<dbReference type="RefSeq" id="WP_120723753.1">
    <property type="nucleotide sequence ID" value="NZ_CP032698.1"/>
</dbReference>
<proteinExistence type="predicted"/>
<name>A0A387HPX4_9ACTN</name>
<keyword evidence="2" id="KW-1185">Reference proteome</keyword>
<reference evidence="1 2" key="1">
    <citation type="submission" date="2018-10" db="EMBL/GenBank/DDBJ databases">
        <title>Relationship between Morphology and Antimicrobial Activity in Streptomyces.</title>
        <authorList>
            <person name="Kang H.J."/>
            <person name="Kim S.B."/>
        </authorList>
    </citation>
    <scope>NUCLEOTIDE SEQUENCE [LARGE SCALE GENOMIC DNA]</scope>
    <source>
        <strain evidence="1 2">BH38</strain>
    </source>
</reference>
<accession>A0A387HPX4</accession>